<feature type="compositionally biased region" description="Low complexity" evidence="1">
    <location>
        <begin position="1051"/>
        <end position="1066"/>
    </location>
</feature>
<feature type="region of interest" description="Disordered" evidence="1">
    <location>
        <begin position="743"/>
        <end position="777"/>
    </location>
</feature>
<feature type="region of interest" description="Disordered" evidence="1">
    <location>
        <begin position="485"/>
        <end position="526"/>
    </location>
</feature>
<gene>
    <name evidence="4" type="ORF">Fcan01_09577</name>
</gene>
<feature type="compositionally biased region" description="Low complexity" evidence="1">
    <location>
        <begin position="1346"/>
        <end position="1363"/>
    </location>
</feature>
<feature type="compositionally biased region" description="Polar residues" evidence="1">
    <location>
        <begin position="904"/>
        <end position="918"/>
    </location>
</feature>
<evidence type="ECO:0000313" key="4">
    <source>
        <dbReference type="EMBL" id="OXA56268.1"/>
    </source>
</evidence>
<feature type="compositionally biased region" description="Low complexity" evidence="1">
    <location>
        <begin position="886"/>
        <end position="899"/>
    </location>
</feature>
<feature type="compositionally biased region" description="Polar residues" evidence="1">
    <location>
        <begin position="130"/>
        <end position="148"/>
    </location>
</feature>
<feature type="region of interest" description="Disordered" evidence="1">
    <location>
        <begin position="1049"/>
        <end position="1071"/>
    </location>
</feature>
<evidence type="ECO:0000256" key="2">
    <source>
        <dbReference type="SAM" id="Phobius"/>
    </source>
</evidence>
<feature type="region of interest" description="Disordered" evidence="1">
    <location>
        <begin position="59"/>
        <end position="81"/>
    </location>
</feature>
<protein>
    <submittedName>
        <fullName evidence="4">Transmembrane protein fend</fullName>
    </submittedName>
</protein>
<feature type="compositionally biased region" description="Polar residues" evidence="1">
    <location>
        <begin position="290"/>
        <end position="303"/>
    </location>
</feature>
<organism evidence="4 5">
    <name type="scientific">Folsomia candida</name>
    <name type="common">Springtail</name>
    <dbReference type="NCBI Taxonomy" id="158441"/>
    <lineage>
        <taxon>Eukaryota</taxon>
        <taxon>Metazoa</taxon>
        <taxon>Ecdysozoa</taxon>
        <taxon>Arthropoda</taxon>
        <taxon>Hexapoda</taxon>
        <taxon>Collembola</taxon>
        <taxon>Entomobryomorpha</taxon>
        <taxon>Isotomoidea</taxon>
        <taxon>Isotomidae</taxon>
        <taxon>Proisotominae</taxon>
        <taxon>Folsomia</taxon>
    </lineage>
</organism>
<keyword evidence="5" id="KW-1185">Reference proteome</keyword>
<keyword evidence="2 4" id="KW-0812">Transmembrane</keyword>
<accession>A0A226EGB6</accession>
<feature type="compositionally biased region" description="Basic and acidic residues" evidence="1">
    <location>
        <begin position="853"/>
        <end position="877"/>
    </location>
</feature>
<feature type="compositionally biased region" description="Basic and acidic residues" evidence="1">
    <location>
        <begin position="825"/>
        <end position="837"/>
    </location>
</feature>
<feature type="region of interest" description="Disordered" evidence="1">
    <location>
        <begin position="956"/>
        <end position="1000"/>
    </location>
</feature>
<name>A0A226EGB6_FOLCA</name>
<feature type="region of interest" description="Disordered" evidence="1">
    <location>
        <begin position="130"/>
        <end position="149"/>
    </location>
</feature>
<feature type="compositionally biased region" description="Basic and acidic residues" evidence="1">
    <location>
        <begin position="508"/>
        <end position="526"/>
    </location>
</feature>
<dbReference type="OrthoDB" id="8195614at2759"/>
<feature type="signal peptide" evidence="3">
    <location>
        <begin position="1"/>
        <end position="31"/>
    </location>
</feature>
<feature type="compositionally biased region" description="Low complexity" evidence="1">
    <location>
        <begin position="1118"/>
        <end position="1142"/>
    </location>
</feature>
<keyword evidence="2" id="KW-0472">Membrane</keyword>
<dbReference type="Proteomes" id="UP000198287">
    <property type="component" value="Unassembled WGS sequence"/>
</dbReference>
<feature type="region of interest" description="Disordered" evidence="1">
    <location>
        <begin position="676"/>
        <end position="697"/>
    </location>
</feature>
<evidence type="ECO:0000313" key="5">
    <source>
        <dbReference type="Proteomes" id="UP000198287"/>
    </source>
</evidence>
<feature type="compositionally biased region" description="Polar residues" evidence="1">
    <location>
        <begin position="838"/>
        <end position="852"/>
    </location>
</feature>
<proteinExistence type="predicted"/>
<evidence type="ECO:0000256" key="1">
    <source>
        <dbReference type="SAM" id="MobiDB-lite"/>
    </source>
</evidence>
<comment type="caution">
    <text evidence="4">The sequence shown here is derived from an EMBL/GenBank/DDBJ whole genome shotgun (WGS) entry which is preliminary data.</text>
</comment>
<feature type="region of interest" description="Disordered" evidence="1">
    <location>
        <begin position="1271"/>
        <end position="1321"/>
    </location>
</feature>
<feature type="region of interest" description="Disordered" evidence="1">
    <location>
        <begin position="807"/>
        <end position="930"/>
    </location>
</feature>
<keyword evidence="3" id="KW-0732">Signal</keyword>
<feature type="transmembrane region" description="Helical" evidence="2">
    <location>
        <begin position="1459"/>
        <end position="1486"/>
    </location>
</feature>
<feature type="region of interest" description="Disordered" evidence="1">
    <location>
        <begin position="252"/>
        <end position="308"/>
    </location>
</feature>
<feature type="chain" id="PRO_5013234436" evidence="3">
    <location>
        <begin position="32"/>
        <end position="1579"/>
    </location>
</feature>
<keyword evidence="2" id="KW-1133">Transmembrane helix</keyword>
<dbReference type="EMBL" id="LNIX01000004">
    <property type="protein sequence ID" value="OXA56268.1"/>
    <property type="molecule type" value="Genomic_DNA"/>
</dbReference>
<feature type="region of interest" description="Disordered" evidence="1">
    <location>
        <begin position="1431"/>
        <end position="1452"/>
    </location>
</feature>
<feature type="compositionally biased region" description="Polar residues" evidence="1">
    <location>
        <begin position="64"/>
        <end position="81"/>
    </location>
</feature>
<reference evidence="4 5" key="1">
    <citation type="submission" date="2015-12" db="EMBL/GenBank/DDBJ databases">
        <title>The genome of Folsomia candida.</title>
        <authorList>
            <person name="Faddeeva A."/>
            <person name="Derks M.F."/>
            <person name="Anvar Y."/>
            <person name="Smit S."/>
            <person name="Van Straalen N."/>
            <person name="Roelofs D."/>
        </authorList>
    </citation>
    <scope>NUCLEOTIDE SEQUENCE [LARGE SCALE GENOMIC DNA]</scope>
    <source>
        <strain evidence="4 5">VU population</strain>
        <tissue evidence="4">Whole body</tissue>
    </source>
</reference>
<sequence>MKSITTTNTVTTSTTLLVLLLSSLGAHLGHAFPSSSSQSQVVGESTSFLPNVPITSAEKPGLISSYNPTSSRGIEEIPSQSKSEATSNKWWKWLSPPRTSAPPPQQDSNLTYYYSYQENKNYSQVGVQQLSPTQPNGKRQIGNSSGNPISLDLHDKVNVEWEEEEVKVGGRRRRDGVRVTDVNPKFGFQAGSEASIHLQTEEDDAIAKPDTVALLLLPQKKKNVNVDPFIFMANNNVTKRYSSVSIKNKAFPAKGEEDGESSTTQFSSKDNSKNETETNRTYIHPWDGPGQNSKTGSISSKGEIQSDDVVNIGAEDTAVEDDSKKQRLVSKYPQRNGDLYFTPMKTGSETKTPPPPPSCLPIVVNQTFTVRKYGGIRTPTLDPDMDKWTSVKMSQCVATCIGRLSFGQKYNMSPRKKGINEGGGFPVRIAAPLPSPNYNGDITSSQNHFDDELLLSSCQKSCNFLPQKSSNSPISIARNWKEAEEETNKVNDPAEDVSSKRVVGRGDGSNHEVGVKARGKNDKNSSVRVDAKRKIIATTTTTQFHLHWPKVISLASSSIIKNKSPVILYNVMVLEQGNDETTQQQQQRLLPPRWKLIDQTVETQTQISLLTWHGPCSRLKPKSHHHSGSPQETIILDELHDHLVQQHEPILLKVVAVGSQGVEKVFSGLIILTSAAATPSSPSQSEDEDKSKSTLESTCCQSSINGAEMQQHFDKKVKGISNPQRNSDATRAIILMSQENKNLNNISSSPDESGRSLFVAGGSNNSPSKQRQPPNLSASETLVVLNGDKNSEKDIIASNKINFKESSSTRTWLGSSNKTRTRAGGRGEEEVSYKVESDPNTGGQIDTDNNSNEVKDKEGDANRKSTTEPSFQRHDSLRGGSNPVLSSKTTFTTKSQQQFMERNGGSSSKKLVQPPTSKNDVDDEKNDANKDDWGLRAVSMVYQNFLVVTEVRWNVPGGSVSNQEEDKKNASSDKNNNSAATVKSSNLVTEPESGGESKQEGTRYQFLLTWEILGGGLKGNLVTDIAGGTINLWPDTAYFVQVGLLDPDTPSSSSSEGKLPSSTSSSEQEQHQNYMSNLLGMESIIFPLADPGTGQPKLTSTSQPLLVNTSSVATSQKLSIPAQSSSPSPSLSQRSRNLLLLPKRNDDKTRHKSNNLPPNGEEKSRRGKYLPPRTYRYNNEPSSKVKVEVVVDKKKADSVLNRNVRPITIPGGGTVSTNGNDHSHLTKNKNVRPSSSSSSSSSLDEVGDHHSAPVQQPLLDHGLLHSKKYYQKNYSGGGRGPSDNGPPSSFSSHHGMMGDSPGGKSLLVRGNNDKLLEGDDDEKLFHGHPHHQPQYRNHYLVGTAGNAKTTTTNSTTTNDKTANINDNKSNNLEKERNIKKKANGGGGTEHHRNNPAAADTHLGSAYRPEGYQGLFALNLGLGGYNYNYDHNEDGETTENESNKFGNGTNSRSGDTGASVIYSIFVLVVVACVIFLFLVAFIGFFVVTSSITHTAHYFIPKRLRIWVVGGNSESELLAGNEQDAENEENEAGFVDGRFVEDLDDDVPEWGDDVGGGGREGHHHHHTQQDVLMTHRDIGRT</sequence>
<feature type="region of interest" description="Disordered" evidence="1">
    <location>
        <begin position="1548"/>
        <end position="1579"/>
    </location>
</feature>
<feature type="compositionally biased region" description="Polar residues" evidence="1">
    <location>
        <begin position="807"/>
        <end position="818"/>
    </location>
</feature>
<feature type="compositionally biased region" description="Polar residues" evidence="1">
    <location>
        <begin position="762"/>
        <end position="777"/>
    </location>
</feature>
<feature type="region of interest" description="Disordered" evidence="1">
    <location>
        <begin position="1346"/>
        <end position="1402"/>
    </location>
</feature>
<feature type="compositionally biased region" description="Polar residues" evidence="1">
    <location>
        <begin position="1442"/>
        <end position="1452"/>
    </location>
</feature>
<feature type="region of interest" description="Disordered" evidence="1">
    <location>
        <begin position="1202"/>
        <end position="1253"/>
    </location>
</feature>
<evidence type="ECO:0000256" key="3">
    <source>
        <dbReference type="SAM" id="SignalP"/>
    </source>
</evidence>
<feature type="region of interest" description="Disordered" evidence="1">
    <location>
        <begin position="1114"/>
        <end position="1181"/>
    </location>
</feature>